<dbReference type="GO" id="GO:0016020">
    <property type="term" value="C:membrane"/>
    <property type="evidence" value="ECO:0007669"/>
    <property type="project" value="UniProtKB-SubCell"/>
</dbReference>
<feature type="transmembrane region" description="Helical" evidence="9">
    <location>
        <begin position="444"/>
        <end position="468"/>
    </location>
</feature>
<comment type="subcellular location">
    <subcellularLocation>
        <location evidence="1">Membrane</location>
        <topology evidence="1">Multi-pass membrane protein</topology>
    </subcellularLocation>
</comment>
<dbReference type="Gramene" id="Zm00001eb022280_T002">
    <property type="protein sequence ID" value="Zm00001eb022280_P002"/>
    <property type="gene ID" value="Zm00001eb022280"/>
</dbReference>
<feature type="compositionally biased region" description="Low complexity" evidence="8">
    <location>
        <begin position="120"/>
        <end position="138"/>
    </location>
</feature>
<keyword evidence="6 9" id="KW-0472">Membrane</keyword>
<sequence>MKMARKITRRRTRFFFCRSSLPFEPSWDSCSTLKWTRTSTWVCLRREPGTRTRRHRQAASNCLICSTPSPFNALSTPSRRGFRRTAAGQLTPLRRAPGGKWAATARGRWTRRRRGPWPPSALSSSRRPYSSRASSTTSLLNKKRKKALFDALEKVKSELMTLGFISLLLTVTGRYIARICIPEGAANTMLPCRLSGHSVAEEPKGHGRRHLSEDPTNLFSCRKGMVSLVSADGMHQLHIFVFFLAVFHVTFSFFTMSLGRAKTRIWKVWEKETCSPQYNYLNDPSKFRLTHQTSFVRQHASCWSKSTITLYFVSFFRQFFRSVRKTDYFTLRHGFISAHLSPGTRFNFRKYIKRSLEDDFKTVVGISPPLWASALAVMLFNVHGWHNLFWFSAIPLVVILAVGTKLQAIIAMMAIEIAERHTVIQGMPVVKLSDDHFWFGKPRLVLHLIHFASFQNAFEITYFFWIWYEFGLRSCFHDNFEFIIARVCLGAIVQFMCSYITLPLYALVSQMGSEMKRTIFDEQTAKALKKWHKAVVKKKHHKDSSHNSSETPSTDTTGPAGEAGEWQRLHEVPVRHLHRYKTIAHVGGVRSPLSDPDYSDTDDTEPLSLQTRHLIPPAKQRSLDTERAEVRVNVVETAAAPSDVLQDSFSFPRLLPPRHVPDK</sequence>
<dbReference type="OrthoDB" id="1388414at2759"/>
<evidence type="ECO:0000256" key="9">
    <source>
        <dbReference type="SAM" id="Phobius"/>
    </source>
</evidence>
<evidence type="ECO:0000256" key="4">
    <source>
        <dbReference type="ARBA" id="ARBA00022821"/>
    </source>
</evidence>
<keyword evidence="11" id="KW-1185">Reference proteome</keyword>
<name>A0A804LMR2_MAIZE</name>
<dbReference type="GO" id="GO:0006952">
    <property type="term" value="P:defense response"/>
    <property type="evidence" value="ECO:0007669"/>
    <property type="project" value="UniProtKB-KW"/>
</dbReference>
<evidence type="ECO:0000256" key="6">
    <source>
        <dbReference type="ARBA" id="ARBA00023136"/>
    </source>
</evidence>
<evidence type="ECO:0000256" key="7">
    <source>
        <dbReference type="ARBA" id="ARBA00023265"/>
    </source>
</evidence>
<feature type="compositionally biased region" description="Polar residues" evidence="8">
    <location>
        <begin position="546"/>
        <end position="557"/>
    </location>
</feature>
<evidence type="ECO:0008006" key="13">
    <source>
        <dbReference type="Google" id="ProtNLM"/>
    </source>
</evidence>
<proteinExistence type="evidence at protein level"/>
<feature type="transmembrane region" description="Helical" evidence="9">
    <location>
        <begin position="483"/>
        <end position="508"/>
    </location>
</feature>
<evidence type="ECO:0000313" key="11">
    <source>
        <dbReference type="Proteomes" id="UP000007305"/>
    </source>
</evidence>
<keyword evidence="3 9" id="KW-0812">Transmembrane</keyword>
<protein>
    <recommendedName>
        <fullName evidence="13">MLO-like protein</fullName>
    </recommendedName>
</protein>
<dbReference type="InterPro" id="IPR004326">
    <property type="entry name" value="Mlo"/>
</dbReference>
<organism evidence="10 11">
    <name type="scientific">Zea mays</name>
    <name type="common">Maize</name>
    <dbReference type="NCBI Taxonomy" id="4577"/>
    <lineage>
        <taxon>Eukaryota</taxon>
        <taxon>Viridiplantae</taxon>
        <taxon>Streptophyta</taxon>
        <taxon>Embryophyta</taxon>
        <taxon>Tracheophyta</taxon>
        <taxon>Spermatophyta</taxon>
        <taxon>Magnoliopsida</taxon>
        <taxon>Liliopsida</taxon>
        <taxon>Poales</taxon>
        <taxon>Poaceae</taxon>
        <taxon>PACMAD clade</taxon>
        <taxon>Panicoideae</taxon>
        <taxon>Andropogonodae</taxon>
        <taxon>Andropogoneae</taxon>
        <taxon>Tripsacinae</taxon>
        <taxon>Zea</taxon>
    </lineage>
</organism>
<reference evidence="11" key="1">
    <citation type="submission" date="2015-12" db="EMBL/GenBank/DDBJ databases">
        <title>Update maize B73 reference genome by single molecule sequencing technologies.</title>
        <authorList>
            <consortium name="Maize Genome Sequencing Project"/>
            <person name="Ware D."/>
        </authorList>
    </citation>
    <scope>NUCLEOTIDE SEQUENCE [LARGE SCALE GENOMIC DNA]</scope>
    <source>
        <strain evidence="11">cv. B73</strain>
    </source>
</reference>
<dbReference type="AlphaFoldDB" id="A0A804LMR2"/>
<feature type="region of interest" description="Disordered" evidence="8">
    <location>
        <begin position="537"/>
        <end position="565"/>
    </location>
</feature>
<feature type="transmembrane region" description="Helical" evidence="9">
    <location>
        <begin position="237"/>
        <end position="258"/>
    </location>
</feature>
<keyword evidence="7" id="KW-0568">Pathogenesis-related protein</keyword>
<feature type="region of interest" description="Disordered" evidence="8">
    <location>
        <begin position="110"/>
        <end position="138"/>
    </location>
</feature>
<evidence type="ECO:0000256" key="8">
    <source>
        <dbReference type="SAM" id="MobiDB-lite"/>
    </source>
</evidence>
<accession>A0A804LMR2</accession>
<dbReference type="PANTHER" id="PTHR31942:SF49">
    <property type="entry name" value="MLO-LIKE PROTEIN 8"/>
    <property type="match status" value="1"/>
</dbReference>
<dbReference type="Proteomes" id="UP000007305">
    <property type="component" value="Chromosome 1"/>
</dbReference>
<evidence type="ECO:0000313" key="10">
    <source>
        <dbReference type="EnsemblPlants" id="Zm00001eb022280_P002"/>
    </source>
</evidence>
<comment type="similarity">
    <text evidence="2">Belongs to the MLO family.</text>
</comment>
<evidence type="ECO:0000256" key="3">
    <source>
        <dbReference type="ARBA" id="ARBA00022692"/>
    </source>
</evidence>
<dbReference type="Pfam" id="PF03094">
    <property type="entry name" value="Mlo"/>
    <property type="match status" value="1"/>
</dbReference>
<dbReference type="PANTHER" id="PTHR31942">
    <property type="entry name" value="MLO-LIKE PROTEIN 1"/>
    <property type="match status" value="1"/>
</dbReference>
<keyword evidence="12" id="KW-1267">Proteomics identification</keyword>
<reference evidence="10" key="2">
    <citation type="submission" date="2019-07" db="EMBL/GenBank/DDBJ databases">
        <authorList>
            <person name="Seetharam A."/>
            <person name="Woodhouse M."/>
            <person name="Cannon E."/>
        </authorList>
    </citation>
    <scope>NUCLEOTIDE SEQUENCE [LARGE SCALE GENOMIC DNA]</scope>
    <source>
        <strain evidence="10">cv. B73</strain>
    </source>
</reference>
<evidence type="ECO:0007829" key="12">
    <source>
        <dbReference type="PeptideAtlas" id="A0A804LMR2"/>
    </source>
</evidence>
<gene>
    <name evidence="10" type="primary">LOC542061</name>
</gene>
<evidence type="ECO:0000256" key="5">
    <source>
        <dbReference type="ARBA" id="ARBA00022989"/>
    </source>
</evidence>
<evidence type="ECO:0000256" key="2">
    <source>
        <dbReference type="ARBA" id="ARBA00006574"/>
    </source>
</evidence>
<feature type="transmembrane region" description="Helical" evidence="9">
    <location>
        <begin position="159"/>
        <end position="177"/>
    </location>
</feature>
<keyword evidence="4" id="KW-0611">Plant defense</keyword>
<reference evidence="10" key="3">
    <citation type="submission" date="2021-05" db="UniProtKB">
        <authorList>
            <consortium name="EnsemblPlants"/>
        </authorList>
    </citation>
    <scope>IDENTIFICATION</scope>
    <source>
        <strain evidence="10">cv. B73</strain>
    </source>
</reference>
<dbReference type="FunCoup" id="A0A804LMR2">
    <property type="interactions" value="867"/>
</dbReference>
<dbReference type="EnsemblPlants" id="Zm00001eb022280_T002">
    <property type="protein sequence ID" value="Zm00001eb022280_P002"/>
    <property type="gene ID" value="Zm00001eb022280"/>
</dbReference>
<evidence type="ECO:0000256" key="1">
    <source>
        <dbReference type="ARBA" id="ARBA00004141"/>
    </source>
</evidence>
<feature type="transmembrane region" description="Helical" evidence="9">
    <location>
        <begin position="388"/>
        <end position="415"/>
    </location>
</feature>
<dbReference type="InParanoid" id="A0A804LMR2"/>
<keyword evidence="5 9" id="KW-1133">Transmembrane helix</keyword>
<feature type="transmembrane region" description="Helical" evidence="9">
    <location>
        <begin position="363"/>
        <end position="382"/>
    </location>
</feature>